<dbReference type="RefSeq" id="WP_338204279.1">
    <property type="nucleotide sequence ID" value="NZ_JAEKNR010000207.1"/>
</dbReference>
<comment type="caution">
    <text evidence="8">The sequence shown here is derived from an EMBL/GenBank/DDBJ whole genome shotgun (WGS) entry which is preliminary data.</text>
</comment>
<dbReference type="Proteomes" id="UP000612893">
    <property type="component" value="Unassembled WGS sequence"/>
</dbReference>
<evidence type="ECO:0000313" key="8">
    <source>
        <dbReference type="EMBL" id="MBJ7600447.1"/>
    </source>
</evidence>
<proteinExistence type="predicted"/>
<dbReference type="SMART" id="SM00857">
    <property type="entry name" value="Resolvase"/>
    <property type="match status" value="1"/>
</dbReference>
<feature type="domain" description="Resolvase/invertase-type recombinase catalytic" evidence="7">
    <location>
        <begin position="4"/>
        <end position="152"/>
    </location>
</feature>
<dbReference type="Pfam" id="PF00239">
    <property type="entry name" value="Resolvase"/>
    <property type="match status" value="1"/>
</dbReference>
<feature type="region of interest" description="Disordered" evidence="6">
    <location>
        <begin position="216"/>
        <end position="239"/>
    </location>
</feature>
<dbReference type="InterPro" id="IPR006118">
    <property type="entry name" value="Recombinase_CS"/>
</dbReference>
<dbReference type="PROSITE" id="PS51736">
    <property type="entry name" value="RECOMBINASES_3"/>
    <property type="match status" value="1"/>
</dbReference>
<reference evidence="8" key="1">
    <citation type="submission" date="2020-10" db="EMBL/GenBank/DDBJ databases">
        <title>Ca. Dormibacterota MAGs.</title>
        <authorList>
            <person name="Montgomery K."/>
        </authorList>
    </citation>
    <scope>NUCLEOTIDE SEQUENCE [LARGE SCALE GENOMIC DNA]</scope>
    <source>
        <strain evidence="8">SC8812_S17_10</strain>
    </source>
</reference>
<keyword evidence="1" id="KW-0229">DNA integration</keyword>
<dbReference type="GO" id="GO:0000150">
    <property type="term" value="F:DNA strand exchange activity"/>
    <property type="evidence" value="ECO:0007669"/>
    <property type="project" value="InterPro"/>
</dbReference>
<accession>A0A934K4S9</accession>
<dbReference type="InterPro" id="IPR050639">
    <property type="entry name" value="SSR_resolvase"/>
</dbReference>
<dbReference type="InterPro" id="IPR006119">
    <property type="entry name" value="Resolv_N"/>
</dbReference>
<evidence type="ECO:0000256" key="4">
    <source>
        <dbReference type="PIRSR" id="PIRSR606118-50"/>
    </source>
</evidence>
<evidence type="ECO:0000313" key="9">
    <source>
        <dbReference type="Proteomes" id="UP000612893"/>
    </source>
</evidence>
<dbReference type="PANTHER" id="PTHR30461:SF2">
    <property type="entry name" value="SERINE RECOMBINASE PINE-RELATED"/>
    <property type="match status" value="1"/>
</dbReference>
<sequence length="239" mass="26230">MKGTVVAYLRVSTQEQADRGVSLGAQEAAIKAEVERRGWEIVDWCRDEAVSGGVPFAKRPEGRRALALLRARKADTLMVARLDRFTRSNLDVGTLALAESEGWAIVTLDAPVDSTTASGELSLHQLIGVGQFVRRQIGERTKEALAIVKLRGSKSGEPIGRPKLIKPETEELIVQLRRDGLTVQAIRAELRRRGLTSPTGRPTWQASTLHQILQRTGAPTYPRGRRPRTAVSGPRSLSQ</sequence>
<evidence type="ECO:0000256" key="3">
    <source>
        <dbReference type="ARBA" id="ARBA00023172"/>
    </source>
</evidence>
<dbReference type="SUPFAM" id="SSF53041">
    <property type="entry name" value="Resolvase-like"/>
    <property type="match status" value="1"/>
</dbReference>
<keyword evidence="2" id="KW-0238">DNA-binding</keyword>
<dbReference type="Gene3D" id="3.40.50.1390">
    <property type="entry name" value="Resolvase, N-terminal catalytic domain"/>
    <property type="match status" value="1"/>
</dbReference>
<name>A0A934K4S9_9BACT</name>
<dbReference type="PANTHER" id="PTHR30461">
    <property type="entry name" value="DNA-INVERTASE FROM LAMBDOID PROPHAGE"/>
    <property type="match status" value="1"/>
</dbReference>
<keyword evidence="3" id="KW-0233">DNA recombination</keyword>
<feature type="active site" description="O-(5'-phospho-DNA)-serine intermediate" evidence="4 5">
    <location>
        <position position="12"/>
    </location>
</feature>
<keyword evidence="9" id="KW-1185">Reference proteome</keyword>
<dbReference type="CDD" id="cd00338">
    <property type="entry name" value="Ser_Recombinase"/>
    <property type="match status" value="1"/>
</dbReference>
<gene>
    <name evidence="8" type="ORF">JF922_20545</name>
</gene>
<dbReference type="GO" id="GO:0003677">
    <property type="term" value="F:DNA binding"/>
    <property type="evidence" value="ECO:0007669"/>
    <property type="project" value="UniProtKB-KW"/>
</dbReference>
<dbReference type="InterPro" id="IPR036162">
    <property type="entry name" value="Resolvase-like_N_sf"/>
</dbReference>
<evidence type="ECO:0000259" key="7">
    <source>
        <dbReference type="PROSITE" id="PS51736"/>
    </source>
</evidence>
<dbReference type="AlphaFoldDB" id="A0A934K4S9"/>
<dbReference type="PROSITE" id="PS00397">
    <property type="entry name" value="RECOMBINASES_1"/>
    <property type="match status" value="1"/>
</dbReference>
<dbReference type="GO" id="GO:0015074">
    <property type="term" value="P:DNA integration"/>
    <property type="evidence" value="ECO:0007669"/>
    <property type="project" value="UniProtKB-KW"/>
</dbReference>
<organism evidence="8 9">
    <name type="scientific">Candidatus Nephthysia bennettiae</name>
    <dbReference type="NCBI Taxonomy" id="3127016"/>
    <lineage>
        <taxon>Bacteria</taxon>
        <taxon>Bacillati</taxon>
        <taxon>Candidatus Dormiibacterota</taxon>
        <taxon>Candidatus Dormibacteria</taxon>
        <taxon>Candidatus Dormibacterales</taxon>
        <taxon>Candidatus Dormibacteraceae</taxon>
        <taxon>Candidatus Nephthysia</taxon>
    </lineage>
</organism>
<evidence type="ECO:0000256" key="5">
    <source>
        <dbReference type="PROSITE-ProRule" id="PRU10137"/>
    </source>
</evidence>
<protein>
    <submittedName>
        <fullName evidence="8">Recombinase family protein</fullName>
    </submittedName>
</protein>
<evidence type="ECO:0000256" key="6">
    <source>
        <dbReference type="SAM" id="MobiDB-lite"/>
    </source>
</evidence>
<dbReference type="EMBL" id="JAEKNR010000207">
    <property type="protein sequence ID" value="MBJ7600447.1"/>
    <property type="molecule type" value="Genomic_DNA"/>
</dbReference>
<evidence type="ECO:0000256" key="1">
    <source>
        <dbReference type="ARBA" id="ARBA00022908"/>
    </source>
</evidence>
<evidence type="ECO:0000256" key="2">
    <source>
        <dbReference type="ARBA" id="ARBA00023125"/>
    </source>
</evidence>